<feature type="transmembrane region" description="Helical" evidence="1">
    <location>
        <begin position="126"/>
        <end position="146"/>
    </location>
</feature>
<gene>
    <name evidence="2" type="ORF">C8034_v000608</name>
</gene>
<accession>A0A4R8TG09</accession>
<name>A0A4R8TG09_9PEZI</name>
<dbReference type="AlphaFoldDB" id="A0A4R8TG09"/>
<keyword evidence="1" id="KW-1133">Transmembrane helix</keyword>
<feature type="transmembrane region" description="Helical" evidence="1">
    <location>
        <begin position="32"/>
        <end position="52"/>
    </location>
</feature>
<evidence type="ECO:0000313" key="2">
    <source>
        <dbReference type="EMBL" id="TEA17230.1"/>
    </source>
</evidence>
<evidence type="ECO:0000256" key="1">
    <source>
        <dbReference type="SAM" id="Phobius"/>
    </source>
</evidence>
<dbReference type="EMBL" id="QAPF01000091">
    <property type="protein sequence ID" value="TEA17230.1"/>
    <property type="molecule type" value="Genomic_DNA"/>
</dbReference>
<feature type="transmembrane region" description="Helical" evidence="1">
    <location>
        <begin position="94"/>
        <end position="114"/>
    </location>
</feature>
<sequence length="270" mass="31150">MSGEHTISTLLWPPHLFSHLLSHLSHHSLDRFFYHADICLAYHVLTLMAVWLTTAVNSLVFLCHLDQSLRTFRDRSVEYRRIGSINRFLLDRYLGGHFLVPNLVGPIWICWYLSPRDGYLDTLAHLYGFLIGLLHLPLLFCVPILLSKAVWHMSGLVPAQPVVATQNFLRWLHGWLLDIPAKVVRLVDREALRAEHGFFVTAMRLVVAMQVFILDLLFKLRRMRSWPLDAMIGAGMWVESLVVKGGFWEEGHSWHDIFLDVPASTRAFAF</sequence>
<keyword evidence="3" id="KW-1185">Reference proteome</keyword>
<feature type="transmembrane region" description="Helical" evidence="1">
    <location>
        <begin position="198"/>
        <end position="218"/>
    </location>
</feature>
<comment type="caution">
    <text evidence="2">The sequence shown here is derived from an EMBL/GenBank/DDBJ whole genome shotgun (WGS) entry which is preliminary data.</text>
</comment>
<evidence type="ECO:0000313" key="3">
    <source>
        <dbReference type="Proteomes" id="UP000295604"/>
    </source>
</evidence>
<keyword evidence="1" id="KW-0812">Transmembrane</keyword>
<dbReference type="Proteomes" id="UP000295604">
    <property type="component" value="Unassembled WGS sequence"/>
</dbReference>
<organism evidence="2 3">
    <name type="scientific">Colletotrichum sidae</name>
    <dbReference type="NCBI Taxonomy" id="1347389"/>
    <lineage>
        <taxon>Eukaryota</taxon>
        <taxon>Fungi</taxon>
        <taxon>Dikarya</taxon>
        <taxon>Ascomycota</taxon>
        <taxon>Pezizomycotina</taxon>
        <taxon>Sordariomycetes</taxon>
        <taxon>Hypocreomycetidae</taxon>
        <taxon>Glomerellales</taxon>
        <taxon>Glomerellaceae</taxon>
        <taxon>Colletotrichum</taxon>
        <taxon>Colletotrichum orbiculare species complex</taxon>
    </lineage>
</organism>
<proteinExistence type="predicted"/>
<reference evidence="2 3" key="1">
    <citation type="submission" date="2018-11" db="EMBL/GenBank/DDBJ databases">
        <title>Genome sequence and assembly of Colletotrichum sidae.</title>
        <authorList>
            <person name="Gan P."/>
            <person name="Shirasu K."/>
        </authorList>
    </citation>
    <scope>NUCLEOTIDE SEQUENCE [LARGE SCALE GENOMIC DNA]</scope>
    <source>
        <strain evidence="2 3">CBS 518.97</strain>
    </source>
</reference>
<protein>
    <submittedName>
        <fullName evidence="2">Uncharacterized protein</fullName>
    </submittedName>
</protein>
<keyword evidence="1" id="KW-0472">Membrane</keyword>